<reference evidence="2 3" key="1">
    <citation type="journal article" date="2015" name="Fungal Genet. Biol.">
        <title>Evolution of novel wood decay mechanisms in Agaricales revealed by the genome sequences of Fistulina hepatica and Cylindrobasidium torrendii.</title>
        <authorList>
            <person name="Floudas D."/>
            <person name="Held B.W."/>
            <person name="Riley R."/>
            <person name="Nagy L.G."/>
            <person name="Koehler G."/>
            <person name="Ransdell A.S."/>
            <person name="Younus H."/>
            <person name="Chow J."/>
            <person name="Chiniquy J."/>
            <person name="Lipzen A."/>
            <person name="Tritt A."/>
            <person name="Sun H."/>
            <person name="Haridas S."/>
            <person name="LaButti K."/>
            <person name="Ohm R.A."/>
            <person name="Kues U."/>
            <person name="Blanchette R.A."/>
            <person name="Grigoriev I.V."/>
            <person name="Minto R.E."/>
            <person name="Hibbett D.S."/>
        </authorList>
    </citation>
    <scope>NUCLEOTIDE SEQUENCE [LARGE SCALE GENOMIC DNA]</scope>
    <source>
        <strain evidence="2 3">FP15055 ss-10</strain>
    </source>
</reference>
<proteinExistence type="predicted"/>
<dbReference type="GO" id="GO:0005737">
    <property type="term" value="C:cytoplasm"/>
    <property type="evidence" value="ECO:0007669"/>
    <property type="project" value="TreeGrafter"/>
</dbReference>
<feature type="compositionally biased region" description="Low complexity" evidence="1">
    <location>
        <begin position="95"/>
        <end position="104"/>
    </location>
</feature>
<dbReference type="InterPro" id="IPR038910">
    <property type="entry name" value="Hua1-like"/>
</dbReference>
<dbReference type="AlphaFoldDB" id="A0A0D7BTG8"/>
<sequence>MSSHNPFRDPASSLASSSTTPPALPARKPTINRPEPQAAPAETSANGALDAHDTGLTDELPPAYTARPNQYQGESTVEYGPNRPFQPAPAPPSRPHFQAGYQPQYVPPPGPPHSSTQPPVHNDHRPTPKPVPGHPLMNAGRILVVPSGRMCWKCQNTGYKHNDPSHPCRKCWEKYGKAFSGPLAYSDFTPSAPGRDTLQQPLPNFGPPRPPQHPASMQPIVRNVTGLGSGMGRGSFGGGGFNSGPGFGSFGRGFGGPGFHPAHRVVRPGDPSIGGRLCYRCGGSGTVFLLFLTDTCDACGGIGRIL</sequence>
<protein>
    <submittedName>
        <fullName evidence="2">Uncharacterized protein</fullName>
    </submittedName>
</protein>
<evidence type="ECO:0000313" key="2">
    <source>
        <dbReference type="EMBL" id="KIY72911.1"/>
    </source>
</evidence>
<keyword evidence="3" id="KW-1185">Reference proteome</keyword>
<feature type="compositionally biased region" description="Low complexity" evidence="1">
    <location>
        <begin position="10"/>
        <end position="21"/>
    </location>
</feature>
<dbReference type="PANTHER" id="PTHR28031:SF1">
    <property type="entry name" value="PROLINE-RICH PROTEIN HUA1"/>
    <property type="match status" value="1"/>
</dbReference>
<name>A0A0D7BTG8_9AGAR</name>
<dbReference type="Proteomes" id="UP000054007">
    <property type="component" value="Unassembled WGS sequence"/>
</dbReference>
<dbReference type="PANTHER" id="PTHR28031">
    <property type="entry name" value="PROLINE-RICH PROTEIN HUA1"/>
    <property type="match status" value="1"/>
</dbReference>
<gene>
    <name evidence="2" type="ORF">CYLTODRAFT_417426</name>
</gene>
<evidence type="ECO:0000313" key="3">
    <source>
        <dbReference type="Proteomes" id="UP000054007"/>
    </source>
</evidence>
<dbReference type="EMBL" id="KN880439">
    <property type="protein sequence ID" value="KIY72911.1"/>
    <property type="molecule type" value="Genomic_DNA"/>
</dbReference>
<evidence type="ECO:0000256" key="1">
    <source>
        <dbReference type="SAM" id="MobiDB-lite"/>
    </source>
</evidence>
<accession>A0A0D7BTG8</accession>
<dbReference type="OrthoDB" id="2405700at2759"/>
<organism evidence="2 3">
    <name type="scientific">Cylindrobasidium torrendii FP15055 ss-10</name>
    <dbReference type="NCBI Taxonomy" id="1314674"/>
    <lineage>
        <taxon>Eukaryota</taxon>
        <taxon>Fungi</taxon>
        <taxon>Dikarya</taxon>
        <taxon>Basidiomycota</taxon>
        <taxon>Agaricomycotina</taxon>
        <taxon>Agaricomycetes</taxon>
        <taxon>Agaricomycetidae</taxon>
        <taxon>Agaricales</taxon>
        <taxon>Marasmiineae</taxon>
        <taxon>Physalacriaceae</taxon>
        <taxon>Cylindrobasidium</taxon>
    </lineage>
</organism>
<feature type="region of interest" description="Disordered" evidence="1">
    <location>
        <begin position="1"/>
        <end position="136"/>
    </location>
</feature>
<dbReference type="STRING" id="1314674.A0A0D7BTG8"/>
<feature type="compositionally biased region" description="Pro residues" evidence="1">
    <location>
        <begin position="84"/>
        <end position="94"/>
    </location>
</feature>